<evidence type="ECO:0000256" key="4">
    <source>
        <dbReference type="ARBA" id="ARBA00048566"/>
    </source>
</evidence>
<dbReference type="SUPFAM" id="SSF81301">
    <property type="entry name" value="Nucleotidyltransferase"/>
    <property type="match status" value="1"/>
</dbReference>
<dbReference type="Pfam" id="PF13427">
    <property type="entry name" value="AadA_C"/>
    <property type="match status" value="1"/>
</dbReference>
<proteinExistence type="predicted"/>
<dbReference type="AlphaFoldDB" id="A0A009HH91"/>
<evidence type="ECO:0000256" key="1">
    <source>
        <dbReference type="ARBA" id="ARBA00022679"/>
    </source>
</evidence>
<dbReference type="InterPro" id="IPR043519">
    <property type="entry name" value="NT_sf"/>
</dbReference>
<feature type="domain" description="Polymerase beta nucleotidyltransferase" evidence="6">
    <location>
        <begin position="12"/>
        <end position="84"/>
    </location>
</feature>
<dbReference type="PATRIC" id="fig|1310613.3.peg.3800"/>
<dbReference type="Gene3D" id="3.30.460.10">
    <property type="entry name" value="Beta Polymerase, domain 2"/>
    <property type="match status" value="1"/>
</dbReference>
<dbReference type="InterPro" id="IPR025184">
    <property type="entry name" value="AadA_C"/>
</dbReference>
<dbReference type="InterPro" id="IPR041633">
    <property type="entry name" value="Polbeta"/>
</dbReference>
<dbReference type="NCBIfam" id="NF010309">
    <property type="entry name" value="PRK13746.1"/>
    <property type="match status" value="1"/>
</dbReference>
<keyword evidence="1" id="KW-0808">Transferase</keyword>
<dbReference type="EMBL" id="JEWH01000086">
    <property type="protein sequence ID" value="EXB03547.1"/>
    <property type="molecule type" value="Genomic_DNA"/>
</dbReference>
<dbReference type="Pfam" id="PF18765">
    <property type="entry name" value="Polbeta"/>
    <property type="match status" value="1"/>
</dbReference>
<comment type="catalytic activity">
    <reaction evidence="4">
        <text>streptomycin + ATP = 3''-O-adenylylstreptomycin + diphosphate</text>
        <dbReference type="Rhea" id="RHEA:20245"/>
        <dbReference type="ChEBI" id="CHEBI:30616"/>
        <dbReference type="ChEBI" id="CHEBI:33019"/>
        <dbReference type="ChEBI" id="CHEBI:58007"/>
        <dbReference type="ChEBI" id="CHEBI:58605"/>
        <dbReference type="EC" id="2.7.7.47"/>
    </reaction>
</comment>
<protein>
    <recommendedName>
        <fullName evidence="3">Aminoglycoside (3'') (9) adenylyltransferase</fullName>
        <ecNumber evidence="2">2.7.7.47</ecNumber>
    </recommendedName>
</protein>
<evidence type="ECO:0000259" key="6">
    <source>
        <dbReference type="Pfam" id="PF18765"/>
    </source>
</evidence>
<reference evidence="7 8" key="1">
    <citation type="submission" date="2014-02" db="EMBL/GenBank/DDBJ databases">
        <title>Comparative genomics and transcriptomics to identify genetic mechanisms underlying the emergence of carbapenem resistant Acinetobacter baumannii (CRAb).</title>
        <authorList>
            <person name="Harris A.D."/>
            <person name="Johnson K.J."/>
            <person name="George J."/>
            <person name="Shefchek K."/>
            <person name="Daugherty S.C."/>
            <person name="Parankush S."/>
            <person name="Sadzewicz L."/>
            <person name="Tallon L."/>
            <person name="Sengamalay N."/>
            <person name="Hazen T.H."/>
            <person name="Rasko D.A."/>
        </authorList>
    </citation>
    <scope>NUCLEOTIDE SEQUENCE [LARGE SCALE GENOMIC DNA]</scope>
    <source>
        <strain evidence="7 8">1295743</strain>
    </source>
</reference>
<dbReference type="Proteomes" id="UP000020595">
    <property type="component" value="Unassembled WGS sequence"/>
</dbReference>
<sequence>MSDFIQLEYLQEKLQQLLAESLFAIYLYGSAVDGGLGPESDLDVLVVVTQPLTSALREQLAQELLKISQPVGELQRPLEVTILLKDEIQAGNYPLSYEMQFGEWLREELKEGGTLSSQKDPDISILLRKARFHHTVLFGPALDQWAPEISDQELWQAMSDTYPEIVAHWDEDADERNQILALCRIYFSLVMKDIASKDNAARWVMPQLPPEQKFVLQRLIQEYRGEIGKQNWQEEHYALQPIVNFLSSKIEEQFEQKRNLIT</sequence>
<feature type="domain" description="Adenylyltransferase AadA C-terminal" evidence="5">
    <location>
        <begin position="148"/>
        <end position="247"/>
    </location>
</feature>
<dbReference type="EC" id="2.7.7.47" evidence="2"/>
<evidence type="ECO:0000313" key="8">
    <source>
        <dbReference type="Proteomes" id="UP000020595"/>
    </source>
</evidence>
<comment type="caution">
    <text evidence="7">The sequence shown here is derived from an EMBL/GenBank/DDBJ whole genome shotgun (WGS) entry which is preliminary data.</text>
</comment>
<accession>A0A009HH91</accession>
<evidence type="ECO:0000313" key="7">
    <source>
        <dbReference type="EMBL" id="EXB03547.1"/>
    </source>
</evidence>
<evidence type="ECO:0000259" key="5">
    <source>
        <dbReference type="Pfam" id="PF13427"/>
    </source>
</evidence>
<dbReference type="RefSeq" id="WP_001279058.1">
    <property type="nucleotide sequence ID" value="NZ_JEWH01000086.1"/>
</dbReference>
<dbReference type="NCBIfam" id="NF033220">
    <property type="entry name" value="ANT_3pp_II"/>
    <property type="match status" value="1"/>
</dbReference>
<evidence type="ECO:0000256" key="3">
    <source>
        <dbReference type="ARBA" id="ARBA00035252"/>
    </source>
</evidence>
<dbReference type="GO" id="GO:0009012">
    <property type="term" value="F:aminoglycoside 3''-adenylyltransferase activity"/>
    <property type="evidence" value="ECO:0007669"/>
    <property type="project" value="UniProtKB-EC"/>
</dbReference>
<organism evidence="7 8">
    <name type="scientific">Acinetobacter baumannii (strain 1295743)</name>
    <dbReference type="NCBI Taxonomy" id="1310613"/>
    <lineage>
        <taxon>Bacteria</taxon>
        <taxon>Pseudomonadati</taxon>
        <taxon>Pseudomonadota</taxon>
        <taxon>Gammaproteobacteria</taxon>
        <taxon>Moraxellales</taxon>
        <taxon>Moraxellaceae</taxon>
        <taxon>Acinetobacter</taxon>
        <taxon>Acinetobacter calcoaceticus/baumannii complex</taxon>
    </lineage>
</organism>
<evidence type="ECO:0000256" key="2">
    <source>
        <dbReference type="ARBA" id="ARBA00035126"/>
    </source>
</evidence>
<name>A0A009HH91_ACIB9</name>
<gene>
    <name evidence="7" type="ORF">J512_3972</name>
</gene>
<dbReference type="CDD" id="cd05403">
    <property type="entry name" value="NT_KNTase_like"/>
    <property type="match status" value="1"/>
</dbReference>